<dbReference type="InParanoid" id="C5LEJ9"/>
<dbReference type="OrthoDB" id="8029967at2759"/>
<dbReference type="InterPro" id="IPR043128">
    <property type="entry name" value="Rev_trsase/Diguanyl_cyclase"/>
</dbReference>
<keyword evidence="1" id="KW-0808">Transferase</keyword>
<dbReference type="PROSITE" id="PS50994">
    <property type="entry name" value="INTEGRASE"/>
    <property type="match status" value="1"/>
</dbReference>
<keyword evidence="4" id="KW-0255">Endonuclease</keyword>
<dbReference type="Pfam" id="PF00078">
    <property type="entry name" value="RVT_1"/>
    <property type="match status" value="1"/>
</dbReference>
<feature type="region of interest" description="Disordered" evidence="6">
    <location>
        <begin position="312"/>
        <end position="344"/>
    </location>
</feature>
<dbReference type="InterPro" id="IPR036397">
    <property type="entry name" value="RNaseH_sf"/>
</dbReference>
<dbReference type="PROSITE" id="PS50102">
    <property type="entry name" value="RRM"/>
    <property type="match status" value="1"/>
</dbReference>
<dbReference type="InterPro" id="IPR041588">
    <property type="entry name" value="Integrase_H2C2"/>
</dbReference>
<dbReference type="GO" id="GO:0015074">
    <property type="term" value="P:DNA integration"/>
    <property type="evidence" value="ECO:0007669"/>
    <property type="project" value="InterPro"/>
</dbReference>
<dbReference type="SUPFAM" id="SSF54928">
    <property type="entry name" value="RNA-binding domain, RBD"/>
    <property type="match status" value="1"/>
</dbReference>
<keyword evidence="4" id="KW-0378">Hydrolase</keyword>
<protein>
    <submittedName>
        <fullName evidence="10">Gag/pol/env polyprotein, putative</fullName>
    </submittedName>
</protein>
<evidence type="ECO:0000259" key="8">
    <source>
        <dbReference type="PROSITE" id="PS50878"/>
    </source>
</evidence>
<dbReference type="GO" id="GO:0004519">
    <property type="term" value="F:endonuclease activity"/>
    <property type="evidence" value="ECO:0007669"/>
    <property type="project" value="UniProtKB-KW"/>
</dbReference>
<dbReference type="SUPFAM" id="SSF53098">
    <property type="entry name" value="Ribonuclease H-like"/>
    <property type="match status" value="1"/>
</dbReference>
<dbReference type="Gene3D" id="3.10.10.10">
    <property type="entry name" value="HIV Type 1 Reverse Transcriptase, subunit A, domain 1"/>
    <property type="match status" value="1"/>
</dbReference>
<dbReference type="Gene3D" id="1.10.340.70">
    <property type="match status" value="1"/>
</dbReference>
<feature type="region of interest" description="Disordered" evidence="6">
    <location>
        <begin position="46"/>
        <end position="79"/>
    </location>
</feature>
<name>C5LEJ9_PERM5</name>
<dbReference type="Gene3D" id="3.30.420.10">
    <property type="entry name" value="Ribonuclease H-like superfamily/Ribonuclease H"/>
    <property type="match status" value="1"/>
</dbReference>
<evidence type="ECO:0000256" key="1">
    <source>
        <dbReference type="ARBA" id="ARBA00022679"/>
    </source>
</evidence>
<evidence type="ECO:0000259" key="7">
    <source>
        <dbReference type="PROSITE" id="PS50102"/>
    </source>
</evidence>
<evidence type="ECO:0000256" key="5">
    <source>
        <dbReference type="PROSITE-ProRule" id="PRU00176"/>
    </source>
</evidence>
<dbReference type="CDD" id="cd00303">
    <property type="entry name" value="retropepsin_like"/>
    <property type="match status" value="1"/>
</dbReference>
<dbReference type="EMBL" id="GG681295">
    <property type="protein sequence ID" value="EER04817.1"/>
    <property type="molecule type" value="Genomic_DNA"/>
</dbReference>
<evidence type="ECO:0000259" key="9">
    <source>
        <dbReference type="PROSITE" id="PS50994"/>
    </source>
</evidence>
<evidence type="ECO:0000313" key="10">
    <source>
        <dbReference type="EMBL" id="EER04817.1"/>
    </source>
</evidence>
<keyword evidence="5" id="KW-0694">RNA-binding</keyword>
<feature type="compositionally biased region" description="Polar residues" evidence="6">
    <location>
        <begin position="312"/>
        <end position="324"/>
    </location>
</feature>
<keyword evidence="2" id="KW-0548">Nucleotidyltransferase</keyword>
<dbReference type="InterPro" id="IPR008042">
    <property type="entry name" value="Retrotrans_Pao"/>
</dbReference>
<dbReference type="InterPro" id="IPR001584">
    <property type="entry name" value="Integrase_cat-core"/>
</dbReference>
<dbReference type="RefSeq" id="XP_002773001.1">
    <property type="nucleotide sequence ID" value="XM_002772955.1"/>
</dbReference>
<gene>
    <name evidence="10" type="ORF">Pmar_PMAR026369</name>
</gene>
<dbReference type="GO" id="GO:0016779">
    <property type="term" value="F:nucleotidyltransferase activity"/>
    <property type="evidence" value="ECO:0007669"/>
    <property type="project" value="UniProtKB-KW"/>
</dbReference>
<dbReference type="SUPFAM" id="SSF56672">
    <property type="entry name" value="DNA/RNA polymerases"/>
    <property type="match status" value="1"/>
</dbReference>
<dbReference type="CDD" id="cd00590">
    <property type="entry name" value="RRM_SF"/>
    <property type="match status" value="1"/>
</dbReference>
<evidence type="ECO:0000256" key="2">
    <source>
        <dbReference type="ARBA" id="ARBA00022695"/>
    </source>
</evidence>
<feature type="domain" description="RRM" evidence="7">
    <location>
        <begin position="358"/>
        <end position="433"/>
    </location>
</feature>
<keyword evidence="3" id="KW-0540">Nuclease</keyword>
<dbReference type="PANTHER" id="PTHR37984:SF5">
    <property type="entry name" value="PROTEIN NYNRIN-LIKE"/>
    <property type="match status" value="1"/>
</dbReference>
<sequence length="1791" mass="200019">MVSPKASDPVLTDDNKKSSTEQSPPVWAWQLKKELDSLTESIAGIKSQLESNADHKTRHDANGTTGATGDDSKDGPTNTVHGIVEEVKQQLDSTKSDRSAKSSLVIEPLVIMKISKQAKSAGVIEGGRFSGVTDKRGYMIFKKTIMNQPEIQFSGTGELSSAYQYFYIINNVSTPLQQLINEQCHVKGNTLFSQRVVTAWRVLRLYSDLGSEMELHRKWENLKCDGPTTLEVYIAAIQTMKDQIGEVRECPLTDSELRARLYSGLPTEARLYLDRMPMTSVSTMESMISETRRWAQLRVRYGASLVGTPTTAISNPTISTTRGASSAKVKSATPSKKDKKKTDKEANVIEFSTSPDAKRVFLSGVPLAWNYQDVKDFVSRLLGHDTDVYVRLLPRRGFVTVKFNEHKPAQAFIEASNGADIGGKRIRARFDKFESQDATINPTTTAAPTTEGNAVQVPYDEVFFQGGSQSCEEEEGESPDCLIAEFHDGSCDQPVPTATVSDSFQDHSACMVSMVECNEGSSDVQVLEKASNGLPLIPVWFEGDEHRYYALLDSGATDVFITRRVFNSMKESIPELSTTTTATSSMLTMINGTSCAIVDKVIGVKIHLASHQVRQCDCYVIEHSKYDVIVPKSLLGPCTWVVSAESHCPDRIIFRPMGIFDDDSCIPDRWLQDNSLAIQCNHAEVAADRLSVSIPWKSSARPRYNFKDVWARDRKVLTRLKDEPVKYEAYLIAVHELLESGVVIEKPPDQSPHDFAKFYTAVVPVFNLNRTSTKCRLCLDARPLNTYTTTTGDGTGSTSMDLFGTLMLWRSFERASCDDLSKAFWQVLVRGGKVDDEDTDYLALVVAGHLVKFSRVPFGTNWSPWALGSSLEKIFSSLPAKIRDGVGYYVDDVLIGASSISEVEASRISVVQALKRRGFDINERKRFHNLETARSSIGQDVTVSDVTGMDGLQMASWLGYRWFIGPNCDNVDIKLPNFRLPREVRMSSLRSITARLFDPLGLVAEASLEIKALLRQLHNAGFGEVHHGLVKNDAITGDYLLRSQECLQQCEKYFTCSTRMVPPRYIPIEGLVVFVDASEFAMAVDVRSRANGRRLLSRISTHPGGSIPRRELESLRMGVQAVSTILSTFTSRVKHVTIVNDSSITLYRLRLVICHPQSSKIEKLPSPEKRRLNHIRAMLNKIKLQEVVPEIEFRHIRSGDNLADRLTRPCGNCEPVQCSWEAVCSALTDDCLVDFNLNDGSLGTDDKQEDLSDEDDIEEALVINEMSCCVATQDTTASWIEQFLPRVKVSQSADPNCVSIMSKLRSDPSCSQSKFFHLDDENGTLMSRRWNSDEDDTWVVYIPDDDKLKDEVIDRFHRDFGHPGITKTVGLLRGVCDFKGLHRRVKHWISSCSVCCQAKYGRTLTKAISTSKSWVPLLWGVIGADLAGPIKDADGVKHWVLLLVCYISKFVAATVIDSPGTEDVACATIELLNANGWPRVIATDQGSCFMSIRFKQLLAEHNVVHVYTFGFDAARRGWLERPHAEFSSVIRCMTNDRGRSIEDVRDLKCLVSKATYVVNNIPYEADNDLCPWLCMRPTGGLTATLLTRDQSAIAEIKKWLGSGLLYDDLIEPLGSLKEAYLNDNIRTLSKLKSLWIRRKGETRRRLAKIRRTDQDSITIGDTVWRRNPTAEKYGTLFSGPYEVVDRDGATINLKKADDDVTVQCPVNQLKKGRRPIKTDKGPTSPTFLEKGVQAEVEPEVHEDEPPVSREELKIWQEAVMNDGAGVMTRSRKRAVDRVSDMLKSNKVARKK</sequence>
<dbReference type="InterPro" id="IPR012677">
    <property type="entry name" value="Nucleotide-bd_a/b_plait_sf"/>
</dbReference>
<dbReference type="Proteomes" id="UP000007800">
    <property type="component" value="Unassembled WGS sequence"/>
</dbReference>
<dbReference type="Gene3D" id="2.40.70.10">
    <property type="entry name" value="Acid Proteases"/>
    <property type="match status" value="1"/>
</dbReference>
<evidence type="ECO:0000256" key="4">
    <source>
        <dbReference type="ARBA" id="ARBA00022759"/>
    </source>
</evidence>
<keyword evidence="11" id="KW-1185">Reference proteome</keyword>
<dbReference type="Pfam" id="PF17921">
    <property type="entry name" value="Integrase_H2C2"/>
    <property type="match status" value="1"/>
</dbReference>
<feature type="region of interest" description="Disordered" evidence="6">
    <location>
        <begin position="1"/>
        <end position="27"/>
    </location>
</feature>
<accession>C5LEJ9</accession>
<dbReference type="SMART" id="SM00360">
    <property type="entry name" value="RRM"/>
    <property type="match status" value="1"/>
</dbReference>
<dbReference type="InterPro" id="IPR050951">
    <property type="entry name" value="Retrovirus_Pol_polyprotein"/>
</dbReference>
<dbReference type="GeneID" id="9050307"/>
<evidence type="ECO:0000256" key="6">
    <source>
        <dbReference type="SAM" id="MobiDB-lite"/>
    </source>
</evidence>
<dbReference type="InterPro" id="IPR035979">
    <property type="entry name" value="RBD_domain_sf"/>
</dbReference>
<feature type="domain" description="Integrase catalytic" evidence="9">
    <location>
        <begin position="1412"/>
        <end position="1579"/>
    </location>
</feature>
<dbReference type="PANTHER" id="PTHR37984">
    <property type="entry name" value="PROTEIN CBG26694"/>
    <property type="match status" value="1"/>
</dbReference>
<dbReference type="PROSITE" id="PS50878">
    <property type="entry name" value="RT_POL"/>
    <property type="match status" value="1"/>
</dbReference>
<dbReference type="InterPro" id="IPR043502">
    <property type="entry name" value="DNA/RNA_pol_sf"/>
</dbReference>
<dbReference type="InterPro" id="IPR012337">
    <property type="entry name" value="RNaseH-like_sf"/>
</dbReference>
<evidence type="ECO:0000256" key="3">
    <source>
        <dbReference type="ARBA" id="ARBA00022722"/>
    </source>
</evidence>
<evidence type="ECO:0000313" key="11">
    <source>
        <dbReference type="Proteomes" id="UP000007800"/>
    </source>
</evidence>
<organism evidence="11">
    <name type="scientific">Perkinsus marinus (strain ATCC 50983 / TXsc)</name>
    <dbReference type="NCBI Taxonomy" id="423536"/>
    <lineage>
        <taxon>Eukaryota</taxon>
        <taxon>Sar</taxon>
        <taxon>Alveolata</taxon>
        <taxon>Perkinsozoa</taxon>
        <taxon>Perkinsea</taxon>
        <taxon>Perkinsida</taxon>
        <taxon>Perkinsidae</taxon>
        <taxon>Perkinsus</taxon>
    </lineage>
</organism>
<dbReference type="Gene3D" id="3.30.70.330">
    <property type="match status" value="1"/>
</dbReference>
<dbReference type="Pfam" id="PF05380">
    <property type="entry name" value="Peptidase_A17"/>
    <property type="match status" value="1"/>
</dbReference>
<feature type="compositionally biased region" description="Basic and acidic residues" evidence="6">
    <location>
        <begin position="52"/>
        <end position="61"/>
    </location>
</feature>
<reference evidence="10 11" key="1">
    <citation type="submission" date="2008-07" db="EMBL/GenBank/DDBJ databases">
        <authorList>
            <person name="El-Sayed N."/>
            <person name="Caler E."/>
            <person name="Inman J."/>
            <person name="Amedeo P."/>
            <person name="Hass B."/>
            <person name="Wortman J."/>
        </authorList>
    </citation>
    <scope>NUCLEOTIDE SEQUENCE [LARGE SCALE GENOMIC DNA]</scope>
    <source>
        <strain evidence="11">ATCC 50983 / TXsc</strain>
    </source>
</reference>
<dbReference type="GO" id="GO:0003723">
    <property type="term" value="F:RNA binding"/>
    <property type="evidence" value="ECO:0007669"/>
    <property type="project" value="UniProtKB-UniRule"/>
</dbReference>
<proteinExistence type="predicted"/>
<dbReference type="InterPro" id="IPR021109">
    <property type="entry name" value="Peptidase_aspartic_dom_sf"/>
</dbReference>
<dbReference type="InterPro" id="IPR000504">
    <property type="entry name" value="RRM_dom"/>
</dbReference>
<dbReference type="Gene3D" id="3.30.70.270">
    <property type="match status" value="1"/>
</dbReference>
<feature type="domain" description="Reverse transcriptase" evidence="8">
    <location>
        <begin position="726"/>
        <end position="962"/>
    </location>
</feature>
<dbReference type="InterPro" id="IPR000477">
    <property type="entry name" value="RT_dom"/>
</dbReference>